<feature type="domain" description="Cytochrome P460" evidence="2">
    <location>
        <begin position="68"/>
        <end position="163"/>
    </location>
</feature>
<comment type="caution">
    <text evidence="3">The sequence shown here is derived from an EMBL/GenBank/DDBJ whole genome shotgun (WGS) entry which is preliminary data.</text>
</comment>
<accession>M5PS87</accession>
<feature type="signal peptide" evidence="1">
    <location>
        <begin position="1"/>
        <end position="23"/>
    </location>
</feature>
<evidence type="ECO:0000256" key="1">
    <source>
        <dbReference type="SAM" id="SignalP"/>
    </source>
</evidence>
<sequence>MRRKCFMLLAGLAVLAAPILGSAAQEASTLPQAEAKAVYTYMTKTSPYQQWSLWPGKDKLYPGTQPHGALLTSYVNEIAAKALKDHKQAQGLPDGSMIVKENYSPDKKLMAVTAMYKKQGFAPQSGDWFWIKWMPDGKIEAAGKVGDCIKCHEQAKGSDYLFTAAKAGH</sequence>
<dbReference type="InterPro" id="IPR032033">
    <property type="entry name" value="Cytochrome_P460"/>
</dbReference>
<dbReference type="CDD" id="cd20716">
    <property type="entry name" value="cyt_P460_fam"/>
    <property type="match status" value="1"/>
</dbReference>
<dbReference type="AlphaFoldDB" id="M5PS87"/>
<dbReference type="EMBL" id="AOSV01000020">
    <property type="protein sequence ID" value="EMG37247.1"/>
    <property type="molecule type" value="Genomic_DNA"/>
</dbReference>
<organism evidence="3 4">
    <name type="scientific">Desulfocurvibacter africanus PCS</name>
    <dbReference type="NCBI Taxonomy" id="1262666"/>
    <lineage>
        <taxon>Bacteria</taxon>
        <taxon>Pseudomonadati</taxon>
        <taxon>Thermodesulfobacteriota</taxon>
        <taxon>Desulfovibrionia</taxon>
        <taxon>Desulfovibrionales</taxon>
        <taxon>Desulfovibrionaceae</taxon>
        <taxon>Desulfocurvibacter</taxon>
    </lineage>
</organism>
<dbReference type="Gene3D" id="3.50.70.20">
    <property type="entry name" value="Cytochrome P460"/>
    <property type="match status" value="1"/>
</dbReference>
<protein>
    <recommendedName>
        <fullName evidence="2">Cytochrome P460 domain-containing protein</fullName>
    </recommendedName>
</protein>
<evidence type="ECO:0000259" key="2">
    <source>
        <dbReference type="Pfam" id="PF16694"/>
    </source>
</evidence>
<dbReference type="RefSeq" id="WP_005986892.1">
    <property type="nucleotide sequence ID" value="NZ_AOSV01000020.1"/>
</dbReference>
<name>M5PS87_DESAF</name>
<proteinExistence type="predicted"/>
<feature type="chain" id="PRO_5004069447" description="Cytochrome P460 domain-containing protein" evidence="1">
    <location>
        <begin position="24"/>
        <end position="169"/>
    </location>
</feature>
<dbReference type="PATRIC" id="fig|1262666.3.peg.2114"/>
<evidence type="ECO:0000313" key="3">
    <source>
        <dbReference type="EMBL" id="EMG37247.1"/>
    </source>
</evidence>
<gene>
    <name evidence="3" type="ORF">PCS_02085</name>
</gene>
<dbReference type="OrthoDB" id="274365at2"/>
<dbReference type="Proteomes" id="UP000011922">
    <property type="component" value="Unassembled WGS sequence"/>
</dbReference>
<reference evidence="3 4" key="1">
    <citation type="journal article" date="2013" name="Genome Announc.">
        <title>Draft Genome Sequence for Desulfovibrio africanus Strain PCS.</title>
        <authorList>
            <person name="Brown S.D."/>
            <person name="Utturkar S.M."/>
            <person name="Arkin A.P."/>
            <person name="Deutschbauer A.M."/>
            <person name="Elias D.A."/>
            <person name="Hazen T.C."/>
            <person name="Chakraborty R."/>
        </authorList>
    </citation>
    <scope>NUCLEOTIDE SEQUENCE [LARGE SCALE GENOMIC DNA]</scope>
    <source>
        <strain evidence="3 4">PCS</strain>
    </source>
</reference>
<dbReference type="InterPro" id="IPR038142">
    <property type="entry name" value="Cytochrome_P460_sp"/>
</dbReference>
<keyword evidence="1" id="KW-0732">Signal</keyword>
<evidence type="ECO:0000313" key="4">
    <source>
        <dbReference type="Proteomes" id="UP000011922"/>
    </source>
</evidence>
<dbReference type="Pfam" id="PF16694">
    <property type="entry name" value="Cytochrome_P460"/>
    <property type="match status" value="1"/>
</dbReference>